<dbReference type="GO" id="GO:0000045">
    <property type="term" value="P:autophagosome assembly"/>
    <property type="evidence" value="ECO:0007669"/>
    <property type="project" value="TreeGrafter"/>
</dbReference>
<feature type="region of interest" description="Disordered" evidence="3">
    <location>
        <begin position="325"/>
        <end position="353"/>
    </location>
</feature>
<dbReference type="AlphaFoldDB" id="A0A812G284"/>
<accession>A0A812G284</accession>
<evidence type="ECO:0000256" key="1">
    <source>
        <dbReference type="ARBA" id="ARBA00022679"/>
    </source>
</evidence>
<dbReference type="InterPro" id="IPR042236">
    <property type="entry name" value="PI3K_accessory_sf"/>
</dbReference>
<dbReference type="GO" id="GO:0048015">
    <property type="term" value="P:phosphatidylinositol-mediated signaling"/>
    <property type="evidence" value="ECO:0007669"/>
    <property type="project" value="TreeGrafter"/>
</dbReference>
<protein>
    <submittedName>
        <fullName evidence="5">Pik3cb protein</fullName>
    </submittedName>
</protein>
<dbReference type="InterPro" id="IPR036940">
    <property type="entry name" value="PI3/4_kinase_cat_sf"/>
</dbReference>
<dbReference type="GO" id="GO:0034271">
    <property type="term" value="C:phosphatidylinositol 3-kinase complex, class III, type I"/>
    <property type="evidence" value="ECO:0007669"/>
    <property type="project" value="TreeGrafter"/>
</dbReference>
<name>A0A812G284_9DINO</name>
<dbReference type="EMBL" id="CAJNDS010000001">
    <property type="protein sequence ID" value="CAE6909586.1"/>
    <property type="molecule type" value="Genomic_DNA"/>
</dbReference>
<dbReference type="InterPro" id="IPR000403">
    <property type="entry name" value="PI3/4_kinase_cat_dom"/>
</dbReference>
<dbReference type="PROSITE" id="PS50290">
    <property type="entry name" value="PI3_4_KINASE_3"/>
    <property type="match status" value="1"/>
</dbReference>
<dbReference type="PANTHER" id="PTHR10048">
    <property type="entry name" value="PHOSPHATIDYLINOSITOL KINASE"/>
    <property type="match status" value="1"/>
</dbReference>
<sequence length="557" mass="61731">MSLCGALLPSEQRTDSESIPPPLQTPEAAFLPSEVLSLRKLPLAGLYEVEDSALRRSAKALLLRFLEQLCVRLRPWTESEREWLWGLARDLVGNDARWLAQFFRQVNWDCRDEAKVCVELLERHHEALPGREALQILGGLGRSAEQAALTLGERRLGLAAKYAAQRLQELSCAELCCCLELLLDAGHELGSAGATGGRRAIFGALLETARGKTPAAAGLCNELFWALEARVGHAGEEDWASVALQELLQHISSERELGLLRQHTWVRQMERGNYESCKVDPWGESRKFPLAVWPPYRSCLGVEGLPRKTDSKSAPVIVRCRFHDEATTSPAPNPRGPISAIRPSSKEVSERRKSSGVLLKRDVGMHREQQVGQTLRLLEVLIWEDPELQTLLRKSGLVFEDVRATYTIVMTGHGTAMLEYIDGARTLREVRSGGDSSASALGTRLLFSPGERGTLFTFLRQHNNKQDLPKALARLAFTAAVSAVLSFVAGLGDRHHENFMVTVDGRLVHVDFGYALGREPLDSVLIHIAVQGGRPATTIQYEELYEAPVPMLGYSWV</sequence>
<feature type="compositionally biased region" description="Basic and acidic residues" evidence="3">
    <location>
        <begin position="344"/>
        <end position="353"/>
    </location>
</feature>
<proteinExistence type="predicted"/>
<evidence type="ECO:0000313" key="6">
    <source>
        <dbReference type="Proteomes" id="UP000604046"/>
    </source>
</evidence>
<dbReference type="GO" id="GO:0006897">
    <property type="term" value="P:endocytosis"/>
    <property type="evidence" value="ECO:0007669"/>
    <property type="project" value="TreeGrafter"/>
</dbReference>
<feature type="domain" description="PI3K/PI4K catalytic" evidence="4">
    <location>
        <begin position="332"/>
        <end position="557"/>
    </location>
</feature>
<reference evidence="5" key="1">
    <citation type="submission" date="2021-02" db="EMBL/GenBank/DDBJ databases">
        <authorList>
            <person name="Dougan E. K."/>
            <person name="Rhodes N."/>
            <person name="Thang M."/>
            <person name="Chan C."/>
        </authorList>
    </citation>
    <scope>NUCLEOTIDE SEQUENCE</scope>
</reference>
<evidence type="ECO:0000256" key="3">
    <source>
        <dbReference type="SAM" id="MobiDB-lite"/>
    </source>
</evidence>
<dbReference type="GO" id="GO:0016303">
    <property type="term" value="F:1-phosphatidylinositol-3-kinase activity"/>
    <property type="evidence" value="ECO:0007669"/>
    <property type="project" value="TreeGrafter"/>
</dbReference>
<dbReference type="InterPro" id="IPR015433">
    <property type="entry name" value="PI3/4_kinase"/>
</dbReference>
<evidence type="ECO:0000313" key="5">
    <source>
        <dbReference type="EMBL" id="CAE6909586.1"/>
    </source>
</evidence>
<dbReference type="Gene3D" id="1.25.40.70">
    <property type="entry name" value="Phosphatidylinositol 3-kinase, accessory domain (PIK)"/>
    <property type="match status" value="1"/>
</dbReference>
<evidence type="ECO:0000256" key="2">
    <source>
        <dbReference type="ARBA" id="ARBA00022777"/>
    </source>
</evidence>
<dbReference type="OrthoDB" id="430563at2759"/>
<comment type="caution">
    <text evidence="5">The sequence shown here is derived from an EMBL/GenBank/DDBJ whole genome shotgun (WGS) entry which is preliminary data.</text>
</comment>
<dbReference type="GO" id="GO:0005777">
    <property type="term" value="C:peroxisome"/>
    <property type="evidence" value="ECO:0007669"/>
    <property type="project" value="TreeGrafter"/>
</dbReference>
<evidence type="ECO:0000259" key="4">
    <source>
        <dbReference type="PROSITE" id="PS50290"/>
    </source>
</evidence>
<dbReference type="GO" id="GO:0005768">
    <property type="term" value="C:endosome"/>
    <property type="evidence" value="ECO:0007669"/>
    <property type="project" value="TreeGrafter"/>
</dbReference>
<feature type="region of interest" description="Disordered" evidence="3">
    <location>
        <begin position="1"/>
        <end position="23"/>
    </location>
</feature>
<gene>
    <name evidence="5" type="primary">Pik3cb</name>
    <name evidence="5" type="ORF">SNAT2548_LOCUS50</name>
</gene>
<keyword evidence="6" id="KW-1185">Reference proteome</keyword>
<keyword evidence="1" id="KW-0808">Transferase</keyword>
<keyword evidence="2" id="KW-0418">Kinase</keyword>
<dbReference type="Proteomes" id="UP000604046">
    <property type="component" value="Unassembled WGS sequence"/>
</dbReference>
<dbReference type="SUPFAM" id="SSF56112">
    <property type="entry name" value="Protein kinase-like (PK-like)"/>
    <property type="match status" value="1"/>
</dbReference>
<dbReference type="Pfam" id="PF00454">
    <property type="entry name" value="PI3_PI4_kinase"/>
    <property type="match status" value="1"/>
</dbReference>
<dbReference type="PANTHER" id="PTHR10048:SF7">
    <property type="entry name" value="PHOSPHATIDYLINOSITOL 3-KINASE CATALYTIC SUBUNIT TYPE 3"/>
    <property type="match status" value="1"/>
</dbReference>
<organism evidence="5 6">
    <name type="scientific">Symbiodinium natans</name>
    <dbReference type="NCBI Taxonomy" id="878477"/>
    <lineage>
        <taxon>Eukaryota</taxon>
        <taxon>Sar</taxon>
        <taxon>Alveolata</taxon>
        <taxon>Dinophyceae</taxon>
        <taxon>Suessiales</taxon>
        <taxon>Symbiodiniaceae</taxon>
        <taxon>Symbiodinium</taxon>
    </lineage>
</organism>
<dbReference type="GO" id="GO:0000407">
    <property type="term" value="C:phagophore assembly site"/>
    <property type="evidence" value="ECO:0007669"/>
    <property type="project" value="TreeGrafter"/>
</dbReference>
<dbReference type="InterPro" id="IPR011009">
    <property type="entry name" value="Kinase-like_dom_sf"/>
</dbReference>
<dbReference type="GO" id="GO:0034272">
    <property type="term" value="C:phosphatidylinositol 3-kinase complex, class III, type II"/>
    <property type="evidence" value="ECO:0007669"/>
    <property type="project" value="TreeGrafter"/>
</dbReference>
<dbReference type="Gene3D" id="1.10.1070.11">
    <property type="entry name" value="Phosphatidylinositol 3-/4-kinase, catalytic domain"/>
    <property type="match status" value="1"/>
</dbReference>